<dbReference type="InterPro" id="IPR007263">
    <property type="entry name" value="DCC1-like"/>
</dbReference>
<proteinExistence type="predicted"/>
<dbReference type="OrthoDB" id="9785438at2"/>
<dbReference type="RefSeq" id="WP_127728742.1">
    <property type="nucleotide sequence ID" value="NZ_SACP01000008.1"/>
</dbReference>
<dbReference type="GO" id="GO:0015035">
    <property type="term" value="F:protein-disulfide reductase activity"/>
    <property type="evidence" value="ECO:0007669"/>
    <property type="project" value="InterPro"/>
</dbReference>
<reference evidence="1 2" key="1">
    <citation type="submission" date="2019-01" db="EMBL/GenBank/DDBJ databases">
        <authorList>
            <person name="Chen W.-M."/>
        </authorList>
    </citation>
    <scope>NUCLEOTIDE SEQUENCE [LARGE SCALE GENOMIC DNA]</scope>
    <source>
        <strain evidence="1 2">TER-1</strain>
    </source>
</reference>
<gene>
    <name evidence="1" type="ORF">EOE48_10480</name>
</gene>
<evidence type="ECO:0000313" key="2">
    <source>
        <dbReference type="Proteomes" id="UP000286997"/>
    </source>
</evidence>
<comment type="caution">
    <text evidence="1">The sequence shown here is derived from an EMBL/GenBank/DDBJ whole genome shotgun (WGS) entry which is preliminary data.</text>
</comment>
<organism evidence="1 2">
    <name type="scientific">Methylobacterium oryzihabitans</name>
    <dbReference type="NCBI Taxonomy" id="2499852"/>
    <lineage>
        <taxon>Bacteria</taxon>
        <taxon>Pseudomonadati</taxon>
        <taxon>Pseudomonadota</taxon>
        <taxon>Alphaproteobacteria</taxon>
        <taxon>Hyphomicrobiales</taxon>
        <taxon>Methylobacteriaceae</taxon>
        <taxon>Methylobacterium</taxon>
    </lineage>
</organism>
<dbReference type="PANTHER" id="PTHR33639:SF2">
    <property type="entry name" value="DUF393 DOMAIN-CONTAINING PROTEIN"/>
    <property type="match status" value="1"/>
</dbReference>
<evidence type="ECO:0000313" key="1">
    <source>
        <dbReference type="EMBL" id="RVU18799.1"/>
    </source>
</evidence>
<dbReference type="Proteomes" id="UP000286997">
    <property type="component" value="Unassembled WGS sequence"/>
</dbReference>
<name>A0A3S2VVU3_9HYPH</name>
<keyword evidence="2" id="KW-1185">Reference proteome</keyword>
<dbReference type="PANTHER" id="PTHR33639">
    <property type="entry name" value="THIOL-DISULFIDE OXIDOREDUCTASE DCC"/>
    <property type="match status" value="1"/>
</dbReference>
<accession>A0A3S2VVU3</accession>
<dbReference type="EMBL" id="SACP01000008">
    <property type="protein sequence ID" value="RVU18799.1"/>
    <property type="molecule type" value="Genomic_DNA"/>
</dbReference>
<protein>
    <submittedName>
        <fullName evidence="1">DUF393 domain-containing protein</fullName>
    </submittedName>
</protein>
<dbReference type="Pfam" id="PF04134">
    <property type="entry name" value="DCC1-like"/>
    <property type="match status" value="1"/>
</dbReference>
<dbReference type="AlphaFoldDB" id="A0A3S2VVU3"/>
<sequence length="146" mass="16389">MAWEPRPAADLPDRLILYDGVCVLCSRMIRFVAARDPEGRWRFVPVQSPYGRRLAERFGIDPEAPQTNAVIRDGRAAFKLDAALAVLDGMPGWGFARLARLLPRPVRNWGYDRIARNRYRLFGRTESCSLPPPGLAARVLTDEPAG</sequence>
<dbReference type="InterPro" id="IPR052927">
    <property type="entry name" value="DCC_oxidoreductase"/>
</dbReference>